<dbReference type="SMART" id="SM00248">
    <property type="entry name" value="ANK"/>
    <property type="match status" value="3"/>
</dbReference>
<dbReference type="PANTHER" id="PTHR10336">
    <property type="entry name" value="PHOSPHOINOSITIDE-SPECIFIC PHOSPHOLIPASE C FAMILY PROTEIN"/>
    <property type="match status" value="1"/>
</dbReference>
<dbReference type="InterPro" id="IPR001895">
    <property type="entry name" value="RASGEF_cat_dom"/>
</dbReference>
<dbReference type="SMART" id="SM00149">
    <property type="entry name" value="PLCYc"/>
    <property type="match status" value="1"/>
</dbReference>
<dbReference type="InterPro" id="IPR028398">
    <property type="entry name" value="PLC-epsilon1_RA2"/>
</dbReference>
<dbReference type="Pfam" id="PF00023">
    <property type="entry name" value="Ank"/>
    <property type="match status" value="1"/>
</dbReference>
<feature type="region of interest" description="Disordered" evidence="11">
    <location>
        <begin position="2998"/>
        <end position="3063"/>
    </location>
</feature>
<keyword evidence="5 10" id="KW-0442">Lipid degradation</keyword>
<dbReference type="InterPro" id="IPR017946">
    <property type="entry name" value="PLC-like_Pdiesterase_TIM-brl"/>
</dbReference>
<evidence type="ECO:0000259" key="15">
    <source>
        <dbReference type="PROSITE" id="PS50200"/>
    </source>
</evidence>
<dbReference type="PANTHER" id="PTHR10336:SF6">
    <property type="entry name" value="1-PHOSPHATIDYLINOSITOL 4,5-BISPHOSPHATE PHOSPHODIESTERASE EPSILON-1"/>
    <property type="match status" value="1"/>
</dbReference>
<dbReference type="SMART" id="SM00148">
    <property type="entry name" value="PLCXc"/>
    <property type="match status" value="1"/>
</dbReference>
<feature type="region of interest" description="Disordered" evidence="11">
    <location>
        <begin position="772"/>
        <end position="839"/>
    </location>
</feature>
<dbReference type="GO" id="GO:0051209">
    <property type="term" value="P:release of sequestered calcium ion into cytosol"/>
    <property type="evidence" value="ECO:0007669"/>
    <property type="project" value="TreeGrafter"/>
</dbReference>
<dbReference type="PRINTS" id="PR00390">
    <property type="entry name" value="PHPHLIPASEC"/>
</dbReference>
<feature type="region of interest" description="Disordered" evidence="11">
    <location>
        <begin position="581"/>
        <end position="622"/>
    </location>
</feature>
<dbReference type="Gene3D" id="1.10.840.10">
    <property type="entry name" value="Ras guanine-nucleotide exchange factors catalytic domain"/>
    <property type="match status" value="1"/>
</dbReference>
<dbReference type="InterPro" id="IPR011993">
    <property type="entry name" value="PH-like_dom_sf"/>
</dbReference>
<dbReference type="SUPFAM" id="SSF49562">
    <property type="entry name" value="C2 domain (Calcium/lipid-binding domain, CaLB)"/>
    <property type="match status" value="1"/>
</dbReference>
<protein>
    <recommendedName>
        <fullName evidence="2 10">Phosphoinositide phospholipase C</fullName>
        <ecNumber evidence="2 10">3.1.4.11</ecNumber>
    </recommendedName>
</protein>
<keyword evidence="8" id="KW-0040">ANK repeat</keyword>
<dbReference type="InterPro" id="IPR000008">
    <property type="entry name" value="C2_dom"/>
</dbReference>
<accession>A0A8B7Y475</accession>
<dbReference type="GeneID" id="110977130"/>
<dbReference type="Gene3D" id="2.60.40.150">
    <property type="entry name" value="C2 domain"/>
    <property type="match status" value="1"/>
</dbReference>
<feature type="compositionally biased region" description="Basic and acidic residues" evidence="11">
    <location>
        <begin position="3005"/>
        <end position="3019"/>
    </location>
</feature>
<dbReference type="Proteomes" id="UP000694845">
    <property type="component" value="Unplaced"/>
</dbReference>
<feature type="compositionally biased region" description="Polar residues" evidence="11">
    <location>
        <begin position="1559"/>
        <end position="1571"/>
    </location>
</feature>
<feature type="region of interest" description="Disordered" evidence="11">
    <location>
        <begin position="1102"/>
        <end position="1128"/>
    </location>
</feature>
<evidence type="ECO:0000259" key="12">
    <source>
        <dbReference type="PROSITE" id="PS50004"/>
    </source>
</evidence>
<feature type="region of interest" description="Disordered" evidence="11">
    <location>
        <begin position="1792"/>
        <end position="1824"/>
    </location>
</feature>
<dbReference type="Pfam" id="PF00388">
    <property type="entry name" value="PI-PLC-X"/>
    <property type="match status" value="1"/>
</dbReference>
<feature type="compositionally biased region" description="Basic residues" evidence="11">
    <location>
        <begin position="1457"/>
        <end position="1483"/>
    </location>
</feature>
<dbReference type="GO" id="GO:0005737">
    <property type="term" value="C:cytoplasm"/>
    <property type="evidence" value="ECO:0007669"/>
    <property type="project" value="UniProtKB-SubCell"/>
</dbReference>
<dbReference type="SUPFAM" id="SSF51695">
    <property type="entry name" value="PLC-like phosphodiesterases"/>
    <property type="match status" value="1"/>
</dbReference>
<keyword evidence="4 10" id="KW-0378">Hydrolase</keyword>
<dbReference type="SMART" id="SM00314">
    <property type="entry name" value="RA"/>
    <property type="match status" value="2"/>
</dbReference>
<dbReference type="Gene3D" id="1.25.40.20">
    <property type="entry name" value="Ankyrin repeat-containing domain"/>
    <property type="match status" value="1"/>
</dbReference>
<feature type="repeat" description="ANK" evidence="8">
    <location>
        <begin position="425"/>
        <end position="459"/>
    </location>
</feature>
<dbReference type="Pfam" id="PF00168">
    <property type="entry name" value="C2"/>
    <property type="match status" value="1"/>
</dbReference>
<dbReference type="PROSITE" id="PS50004">
    <property type="entry name" value="C2"/>
    <property type="match status" value="1"/>
</dbReference>
<feature type="region of interest" description="Disordered" evidence="11">
    <location>
        <begin position="934"/>
        <end position="961"/>
    </location>
</feature>
<evidence type="ECO:0000256" key="9">
    <source>
        <dbReference type="PROSITE-ProRule" id="PRU00168"/>
    </source>
</evidence>
<dbReference type="PROSITE" id="PS50297">
    <property type="entry name" value="ANK_REP_REGION"/>
    <property type="match status" value="2"/>
</dbReference>
<dbReference type="Pfam" id="PF00387">
    <property type="entry name" value="PI-PLC-Y"/>
    <property type="match status" value="1"/>
</dbReference>
<dbReference type="Pfam" id="PF00788">
    <property type="entry name" value="RA"/>
    <property type="match status" value="1"/>
</dbReference>
<dbReference type="GO" id="GO:0046488">
    <property type="term" value="P:phosphatidylinositol metabolic process"/>
    <property type="evidence" value="ECO:0007669"/>
    <property type="project" value="TreeGrafter"/>
</dbReference>
<feature type="compositionally biased region" description="Polar residues" evidence="11">
    <location>
        <begin position="2340"/>
        <end position="2352"/>
    </location>
</feature>
<feature type="region of interest" description="Disordered" evidence="11">
    <location>
        <begin position="1544"/>
        <end position="1596"/>
    </location>
</feature>
<dbReference type="CDD" id="cd01780">
    <property type="entry name" value="RA2_PLC-epsilon"/>
    <property type="match status" value="1"/>
</dbReference>
<gene>
    <name evidence="17" type="primary">LOC110977130</name>
</gene>
<dbReference type="InterPro" id="IPR029071">
    <property type="entry name" value="Ubiquitin-like_domsf"/>
</dbReference>
<name>A0A8B7Y475_ACAPL</name>
<dbReference type="Pfam" id="PF00373">
    <property type="entry name" value="FERM_M"/>
    <property type="match status" value="1"/>
</dbReference>
<reference evidence="17" key="1">
    <citation type="submission" date="2025-08" db="UniProtKB">
        <authorList>
            <consortium name="RefSeq"/>
        </authorList>
    </citation>
    <scope>IDENTIFICATION</scope>
</reference>
<dbReference type="SUPFAM" id="SSF54236">
    <property type="entry name" value="Ubiquitin-like"/>
    <property type="match status" value="2"/>
</dbReference>
<comment type="catalytic activity">
    <reaction evidence="10">
        <text>a 1,2-diacyl-sn-glycero-3-phospho-(1D-myo-inositol-4,5-bisphosphate) + H2O = 1D-myo-inositol 1,4,5-trisphosphate + a 1,2-diacyl-sn-glycerol + H(+)</text>
        <dbReference type="Rhea" id="RHEA:33179"/>
        <dbReference type="ChEBI" id="CHEBI:15377"/>
        <dbReference type="ChEBI" id="CHEBI:15378"/>
        <dbReference type="ChEBI" id="CHEBI:17815"/>
        <dbReference type="ChEBI" id="CHEBI:58456"/>
        <dbReference type="ChEBI" id="CHEBI:203600"/>
        <dbReference type="EC" id="3.1.4.11"/>
    </reaction>
</comment>
<dbReference type="CDD" id="cd00275">
    <property type="entry name" value="C2_PLC_like"/>
    <property type="match status" value="1"/>
</dbReference>
<feature type="compositionally biased region" description="Polar residues" evidence="11">
    <location>
        <begin position="2432"/>
        <end position="2444"/>
    </location>
</feature>
<evidence type="ECO:0000256" key="2">
    <source>
        <dbReference type="ARBA" id="ARBA00012368"/>
    </source>
</evidence>
<evidence type="ECO:0000259" key="14">
    <source>
        <dbReference type="PROSITE" id="PS50009"/>
    </source>
</evidence>
<dbReference type="GO" id="GO:0007186">
    <property type="term" value="P:G protein-coupled receptor signaling pathway"/>
    <property type="evidence" value="ECO:0007669"/>
    <property type="project" value="TreeGrafter"/>
</dbReference>
<comment type="subcellular location">
    <subcellularLocation>
        <location evidence="1">Cytoplasm</location>
    </subcellularLocation>
</comment>
<dbReference type="InterPro" id="IPR000909">
    <property type="entry name" value="PLipase_C_PInositol-sp_X_dom"/>
</dbReference>
<evidence type="ECO:0000256" key="10">
    <source>
        <dbReference type="RuleBase" id="RU361133"/>
    </source>
</evidence>
<organism evidence="16 17">
    <name type="scientific">Acanthaster planci</name>
    <name type="common">Crown-of-thorns starfish</name>
    <dbReference type="NCBI Taxonomy" id="133434"/>
    <lineage>
        <taxon>Eukaryota</taxon>
        <taxon>Metazoa</taxon>
        <taxon>Echinodermata</taxon>
        <taxon>Eleutherozoa</taxon>
        <taxon>Asterozoa</taxon>
        <taxon>Asteroidea</taxon>
        <taxon>Valvatacea</taxon>
        <taxon>Valvatida</taxon>
        <taxon>Acanthasteridae</taxon>
        <taxon>Acanthaster</taxon>
    </lineage>
</organism>
<dbReference type="SUPFAM" id="SSF47031">
    <property type="entry name" value="Second domain of FERM"/>
    <property type="match status" value="1"/>
</dbReference>
<evidence type="ECO:0000256" key="7">
    <source>
        <dbReference type="ARBA" id="ARBA00023224"/>
    </source>
</evidence>
<dbReference type="EC" id="3.1.4.11" evidence="2 10"/>
<dbReference type="InterPro" id="IPR000159">
    <property type="entry name" value="RA_dom"/>
</dbReference>
<dbReference type="InterPro" id="IPR001192">
    <property type="entry name" value="PI-PLC_fam"/>
</dbReference>
<dbReference type="InterPro" id="IPR036964">
    <property type="entry name" value="RASGEF_cat_dom_sf"/>
</dbReference>
<dbReference type="GO" id="GO:0016042">
    <property type="term" value="P:lipid catabolic process"/>
    <property type="evidence" value="ECO:0007669"/>
    <property type="project" value="UniProtKB-KW"/>
</dbReference>
<evidence type="ECO:0000313" key="17">
    <source>
        <dbReference type="RefSeq" id="XP_022086671.1"/>
    </source>
</evidence>
<dbReference type="Pfam" id="PF12796">
    <property type="entry name" value="Ank_2"/>
    <property type="match status" value="1"/>
</dbReference>
<feature type="compositionally biased region" description="Polar residues" evidence="11">
    <location>
        <begin position="2943"/>
        <end position="2953"/>
    </location>
</feature>
<dbReference type="GO" id="GO:0048015">
    <property type="term" value="P:phosphatidylinositol-mediated signaling"/>
    <property type="evidence" value="ECO:0007669"/>
    <property type="project" value="TreeGrafter"/>
</dbReference>
<feature type="domain" description="Ras-associating" evidence="15">
    <location>
        <begin position="3516"/>
        <end position="3608"/>
    </location>
</feature>
<dbReference type="InterPro" id="IPR001711">
    <property type="entry name" value="PLipase_C_Pinositol-sp_Y"/>
</dbReference>
<dbReference type="InterPro" id="IPR011992">
    <property type="entry name" value="EF-hand-dom_pair"/>
</dbReference>
<dbReference type="PROSITE" id="PS50009">
    <property type="entry name" value="RASGEF_CAT"/>
    <property type="match status" value="1"/>
</dbReference>
<dbReference type="CDD" id="cd14473">
    <property type="entry name" value="FERM_B-lobe"/>
    <property type="match status" value="1"/>
</dbReference>
<dbReference type="SUPFAM" id="SSF47473">
    <property type="entry name" value="EF-hand"/>
    <property type="match status" value="1"/>
</dbReference>
<dbReference type="KEGG" id="aplc:110977130"/>
<dbReference type="Pfam" id="PF09279">
    <property type="entry name" value="EF-hand_like"/>
    <property type="match status" value="1"/>
</dbReference>
<dbReference type="Pfam" id="PF00617">
    <property type="entry name" value="RasGEF"/>
    <property type="match status" value="1"/>
</dbReference>
<dbReference type="SMART" id="SM00147">
    <property type="entry name" value="RasGEF"/>
    <property type="match status" value="1"/>
</dbReference>
<keyword evidence="9" id="KW-0344">Guanine-nucleotide releasing factor</keyword>
<dbReference type="GO" id="GO:0007265">
    <property type="term" value="P:Ras protein signal transduction"/>
    <property type="evidence" value="ECO:0007669"/>
    <property type="project" value="TreeGrafter"/>
</dbReference>
<evidence type="ECO:0000313" key="16">
    <source>
        <dbReference type="Proteomes" id="UP000694845"/>
    </source>
</evidence>
<feature type="compositionally biased region" description="Basic and acidic residues" evidence="11">
    <location>
        <begin position="803"/>
        <end position="812"/>
    </location>
</feature>
<dbReference type="GO" id="GO:0004435">
    <property type="term" value="F:phosphatidylinositol-4,5-bisphosphate phospholipase C activity"/>
    <property type="evidence" value="ECO:0007669"/>
    <property type="project" value="UniProtKB-EC"/>
</dbReference>
<dbReference type="CDD" id="cd00934">
    <property type="entry name" value="PTB"/>
    <property type="match status" value="1"/>
</dbReference>
<dbReference type="Gene3D" id="3.10.20.90">
    <property type="entry name" value="Phosphatidylinositol 3-kinase Catalytic Subunit, Chain A, domain 1"/>
    <property type="match status" value="2"/>
</dbReference>
<dbReference type="InterPro" id="IPR015359">
    <property type="entry name" value="PLC_EF-hand-like"/>
</dbReference>
<evidence type="ECO:0000256" key="5">
    <source>
        <dbReference type="ARBA" id="ARBA00022963"/>
    </source>
</evidence>
<feature type="region of interest" description="Disordered" evidence="11">
    <location>
        <begin position="1298"/>
        <end position="1390"/>
    </location>
</feature>
<dbReference type="FunFam" id="1.10.238.10:FF:000005">
    <property type="entry name" value="Phosphoinositide phospholipase C"/>
    <property type="match status" value="1"/>
</dbReference>
<dbReference type="InterPro" id="IPR019748">
    <property type="entry name" value="FERM_central"/>
</dbReference>
<evidence type="ECO:0000256" key="6">
    <source>
        <dbReference type="ARBA" id="ARBA00023098"/>
    </source>
</evidence>
<feature type="domain" description="Ras-GEF" evidence="14">
    <location>
        <begin position="1843"/>
        <end position="2116"/>
    </location>
</feature>
<feature type="region of interest" description="Disordered" evidence="11">
    <location>
        <begin position="2369"/>
        <end position="2489"/>
    </location>
</feature>
<dbReference type="InterPro" id="IPR023578">
    <property type="entry name" value="Ras_GEF_dom_sf"/>
</dbReference>
<feature type="region of interest" description="Disordered" evidence="11">
    <location>
        <begin position="2337"/>
        <end position="2357"/>
    </location>
</feature>
<dbReference type="CTD" id="51196"/>
<feature type="repeat" description="ANK" evidence="8">
    <location>
        <begin position="327"/>
        <end position="356"/>
    </location>
</feature>
<feature type="domain" description="C2" evidence="12">
    <location>
        <begin position="3165"/>
        <end position="3293"/>
    </location>
</feature>
<feature type="region of interest" description="Disordered" evidence="11">
    <location>
        <begin position="3685"/>
        <end position="3720"/>
    </location>
</feature>
<dbReference type="RefSeq" id="XP_022086671.1">
    <property type="nucleotide sequence ID" value="XM_022230979.1"/>
</dbReference>
<feature type="domain" description="Ras-associating" evidence="15">
    <location>
        <begin position="3367"/>
        <end position="3455"/>
    </location>
</feature>
<feature type="compositionally biased region" description="Low complexity" evidence="11">
    <location>
        <begin position="1376"/>
        <end position="1390"/>
    </location>
</feature>
<dbReference type="PROSITE" id="PS50200">
    <property type="entry name" value="RA"/>
    <property type="match status" value="2"/>
</dbReference>
<dbReference type="PROSITE" id="PS50007">
    <property type="entry name" value="PIPLC_X_DOMAIN"/>
    <property type="match status" value="1"/>
</dbReference>
<dbReference type="SUPFAM" id="SSF48403">
    <property type="entry name" value="Ankyrin repeat"/>
    <property type="match status" value="1"/>
</dbReference>
<dbReference type="Gene3D" id="1.20.80.10">
    <property type="match status" value="1"/>
</dbReference>
<feature type="region of interest" description="Disordered" evidence="11">
    <location>
        <begin position="2918"/>
        <end position="2960"/>
    </location>
</feature>
<dbReference type="InterPro" id="IPR014352">
    <property type="entry name" value="FERM/acyl-CoA-bd_prot_sf"/>
</dbReference>
<dbReference type="SMART" id="SM00239">
    <property type="entry name" value="C2"/>
    <property type="match status" value="1"/>
</dbReference>
<evidence type="ECO:0000256" key="8">
    <source>
        <dbReference type="PROSITE-ProRule" id="PRU00023"/>
    </source>
</evidence>
<feature type="compositionally biased region" description="Low complexity" evidence="11">
    <location>
        <begin position="2420"/>
        <end position="2431"/>
    </location>
</feature>
<keyword evidence="16" id="KW-1185">Reference proteome</keyword>
<feature type="domain" description="PI-PLC Y-box" evidence="13">
    <location>
        <begin position="3071"/>
        <end position="3162"/>
    </location>
</feature>
<evidence type="ECO:0000256" key="4">
    <source>
        <dbReference type="ARBA" id="ARBA00022801"/>
    </source>
</evidence>
<sequence length="3720" mass="412802">MGDPSSTVALHYLGSGEVCSSSAGKHTEGLVHRLLLRHLREEKASDSGEGPAPPGRPLGEAFGRRVDLLQSGDLSGLRAVDHETGVSFMSCKWHAVGQCTVSSTLRQWFTVTVGYSDDKEWTCYVFSAPSRRQARRMVEVITMRMEGVDPSTKDLPCRRASLQPTLLSHRRSTSLAPKALLSLDGSSRVELRSPLLGSRHLPSRLRKASLSNLRTLPCITALTINMSLLVRQLQSVTGNPNVDADVLRMAILFNDVATVSRVLHAHFNLFNVNYDVVGPGTRKARPRSDSLTVQVLLNQSTALISNWERSQEDDAHHGTPKPSVFTNALHLAIACGSTEVVRLLVKCGVDPNCEGVELQEDLGLTSNQQTNGTDPDGLQYFANQINSVREWFVKPAVHLATRMGNCLIVKTLLRYGADPEAEDSRGATPLHVAAQSPLERWECAAIFIEHGARIFKADSRGQRPIDVAPGLEVLQQKVVQEILDVFYPEKGPDDPEEDVLQQRINSVRDNRKVSLGLLALPRFVAKVARSRSPNSRDRCATVCIPQEANQDRETPEQIAAAEKRSRKMSLGLWNWLDRRRRSREDPVKSDQEHTDSVPGSPVEKTSQPAPNVSGNEPKLNRSRTHTLDDIEEDACCETFAAERSVQILQRLSANQECLPLLLDRLPVCLPKLQPLTASLGGQLGLGVGKMLRNILQACTAPGGGDGTLEGLDADESHHGSGSLEGIRGERLGKLFRIALQFVRCGQCVRDAALSVVNAVLRLHLKMEESRNSTCWGCSSSPRRSAPIPGSPERGTPYRRSPRHQREYHDQQGEHLSVSFSRGSNSKDSESNSIPASPSLDRFRLKVEGHQPKTASPGLTRKPSFRYSSNSFYAKRLVLRKSVHSKLGKFARSIGRSAKTKQASAQPTVHSAVRLLTTVDVDMLLDCLQSVARSSDSAEESSSESEKSSPKRPPAEAGPSQVKQAQRLAARALLTISSLPSTRRALMRPEYMWRLLSVLEPTCDQDFLCLVLQVIEVLVLDPTNHVALMSAGLAQRIDKISRHHVDRTWANEKSPYFGSILALHITRIRVYLGLLDHSDHRMSKSLLGMEAEICSTTDVPATIRNQSSPLHRDAGSGSGGGSRGDRRGPASLLLKMSHATLETLVATAIGHHQGVGGTDGGCQCNANPEPQVSTRHQRLLKNPRCQPLGRCQFCCFQDTLLETLPMTVHPVVLLRLLEQVLLTTLRGTLNGTQGEAGDEILQTKVLLMLTRWLDTIPEDFQCNPFLRREASLLMRRLPPLSKHFQPLVKKIQGLLSSSCSSDPLPRPMKTQQHQEFPQHNPSISSTESLRLAATTTGAGASPEPEDTASVGSSFSRPGGRSATGVSGPLSRFKRNASLNSQGSSCSSVSGLQSVGGLPSAIAKKATLMYGEELDQLYQKLNRDIIDEHLPCSQEDAVKLAALQLLAESPAHHTPTTAPHHHHHSQQQHHHHQHQQNYHNPHHHQPPAPTTRPVMGLPTVTLDLPSEDLETPIVDDFILEDELGHQSPEPDGGIDLLHHCIHHHPQLHHQSPGLSDRHTISRTSGPCKSSPDNTIADGDSDSPLPWTGRTAPQAGENPGVIVTHSGNIPLEDAAAASAIAAHAAADKVCLDKVKRCLPRGYSNARAVQKSAKRCFQCYSGALADVRDPAERSSRAKQMYVEFCKQLPLYGSRMFHVKEMAGSRLKKKAPRILCIGPKDISLLHPSSKAVLRCHRTALLQNWHIGPCRHGASHQLLLEFQAGSSSNNSKWAVQPLSFLELKAICANLTAVMQKAQENGDMDGESQVPEGSPSTLNKPSGQDGPHMPQRQTSLYQEEFERCRKLLHFPEEVALALTETEHALFREVPPASYVRQVTNARGQGLEFANGEEAGSKTVKDLLLRFREVSDWVTEIIVTEGEENKTMLLVSLVQVANACWNMGNFNTVMEILDGLRNFFDCSRSMLVRPLFQDSDEADVEAMMALYESISSNSAEYREAVDRAICIPGCKVVPYFGAFLRELQSIYDENSPVVMVPESTDKDGENGTLKDTTAEYTGGLLNTEKMMRAHWVLTDIRLCRQAAERNISMEKDSDSEGKDDDDVKSMGKTSYITCDDQEYPYEPIHPVSNPHHIQIIPHHLLERDLHRLQCMHHGTTLVHWDDEGKSALCTLRLDPSNSLLVWSRTCPTGGGEDSESSLEAVLGGKYSSSTTIASGLEEGYLDLMSAKDVFLGDQEVDLAPIAKRHNLPGLSQAENSFAVLYGGSIADNRLLHFVAPNRTVLLWAYGLQALIRAIRHYRLYTADRRILWLQREYLNLFYEDGKCIGPTPLEAMKIFGGKNLAMKKLPSDRNQNSDSSSTLNKLPAGFSAPTKKIAIKQKSLVSQKGSEDGKLRNRSRKAQSFKKKAMRKVQTRTMASDAFHGSVDMDDSPSSSVDMPDGSRTANDDSGISEPNESAPDGKDYDATSVSASIVTDHSRTNSTRSRTDSGHSRTDSSYSELGHDIPLSYYARRKSPSTSSTGTQGLLTMNSQLTFAEFVELFKSFSLRCRKDLKDIFDSYSKPYSSNKDPLLAKTEDSETEYMPGTMFSLSRNMFVEPLTDSNRRVADAIAASSVQANSTGVQTVTTHVMGVEELRQFLSREQEEELEEEAVLRIIQRHEPTASVRDQQCLSFEGFARFMMDKDSYAFNSEERAYKQDEHNHPMSHYYIDSSHNTYLTGHQLRGESSVEIYAQILLTGCRCVELDCWDGDDGIPMIYHGHTLTSKISFKDVVEAINRAAFVTSDYPIILSIENHCSLPQQARMAQIFLDVFGDKLVTKFMCESDFSDDPHLPSPEDLRGKILVKNKKIKANQLPPELLKHRMMQMVGEQKSQLGAELAAATASMGDISEEEDDEFEDAYEDVLPIEETSSEVPESKTGTLSRMESTATDISELSDDPSKSISVNNNNTANAKTYTSQKSKTGITTPIGGGEDMHKMVQAKHKKKKEGHQIAAQLSNLVIYTQAVKFPGFAEQSSSSKDKTGKNRDKERKGSTSSNASIPGSPALSTKEISLSRGDSLDMDRGVPDSLPSEQISSLTQTPKCYHCSSVNETNLKRMFRKFPAQFIKHTEYQLMRTYPAGMRIDSSNYSPIIYWAFGIQMVALNYQTEDTNLITNKAMFEQSGNSGFVLKPANLRDKTHPLFQRFNAYDKVFEGLQAKELTISIVSGQFLSTSSPNASYSVEVETIGIPADCAKWKTKPSPRNAVNPIWDETFTFQISYDANAFLRLAVVDSSGNVMVQRQIPLRCLRTGFRHVRLRSPQNVPQELATLFVFTRLEDMKDISDKTQVLEAQQKREMLSNMVYYHIGRERSSRMEFIEVVDGSEVKREAQPVVVYGIVFTEQSTTLKATPDTRVHEIIAQALGWADKQLDEISLYALIEDVQENWEEYPGESKVDSRLEERTLEMDERVLEVQAGWSGKGRFVLKQITELQQDQSHCHHSPGHLNHFNHLKTSSLRSPRFHRNHRRHRSDEWASVDAGSAEKTFLVWVYNVSQEQPYTVFRASVTSTAQDIIAQAMAKAHRLDTDPSNYVLTEEVYKDWKGSEKKDIQEKVTSRVLEDTERVFDVQNQWKTPGRFTLRDRDEPAVAQNLPNVKVAVSSVVGGSGKKSGFKRLTSMKNRKTSKEIREKEGSLLNLSSAAKKSSTLPRDFKAEDFKAEFERMEEADKGSSRSSKSKLLPSRTNLVGKLKRWKTESS</sequence>
<feature type="region of interest" description="Disordered" evidence="11">
    <location>
        <begin position="1450"/>
        <end position="1496"/>
    </location>
</feature>
<feature type="compositionally biased region" description="Basic and acidic residues" evidence="11">
    <location>
        <begin position="2474"/>
        <end position="2483"/>
    </location>
</feature>
<dbReference type="PROSITE" id="PS50008">
    <property type="entry name" value="PIPLC_Y_DOMAIN"/>
    <property type="match status" value="1"/>
</dbReference>
<keyword evidence="6 10" id="KW-0443">Lipid metabolism</keyword>
<dbReference type="InterPro" id="IPR002110">
    <property type="entry name" value="Ankyrin_rpt"/>
</dbReference>
<dbReference type="Gene3D" id="2.30.29.30">
    <property type="entry name" value="Pleckstrin-homology domain (PH domain)/Phosphotyrosine-binding domain (PTB)"/>
    <property type="match status" value="2"/>
</dbReference>
<dbReference type="SUPFAM" id="SSF48366">
    <property type="entry name" value="Ras GEF"/>
    <property type="match status" value="1"/>
</dbReference>
<feature type="compositionally biased region" description="Polar residues" evidence="11">
    <location>
        <begin position="1308"/>
        <end position="1327"/>
    </location>
</feature>
<feature type="compositionally biased region" description="Low complexity" evidence="11">
    <location>
        <begin position="3694"/>
        <end position="3705"/>
    </location>
</feature>
<dbReference type="PROSITE" id="PS50088">
    <property type="entry name" value="ANK_REPEAT"/>
    <property type="match status" value="3"/>
</dbReference>
<dbReference type="InterPro" id="IPR035963">
    <property type="entry name" value="FERM_2"/>
</dbReference>
<dbReference type="GO" id="GO:0005085">
    <property type="term" value="F:guanyl-nucleotide exchange factor activity"/>
    <property type="evidence" value="ECO:0007669"/>
    <property type="project" value="UniProtKB-KW"/>
</dbReference>
<proteinExistence type="predicted"/>
<dbReference type="FunFam" id="3.20.20.190:FF:000039">
    <property type="entry name" value="Phosphoinositide phospholipase C"/>
    <property type="match status" value="1"/>
</dbReference>
<dbReference type="InterPro" id="IPR036770">
    <property type="entry name" value="Ankyrin_rpt-contain_sf"/>
</dbReference>
<evidence type="ECO:0000256" key="1">
    <source>
        <dbReference type="ARBA" id="ARBA00004496"/>
    </source>
</evidence>
<dbReference type="Gene3D" id="3.20.20.190">
    <property type="entry name" value="Phosphatidylinositol (PI) phosphodiesterase"/>
    <property type="match status" value="1"/>
</dbReference>
<feature type="compositionally biased region" description="Polar residues" evidence="11">
    <location>
        <begin position="603"/>
        <end position="614"/>
    </location>
</feature>
<keyword evidence="7" id="KW-0807">Transducer</keyword>
<feature type="compositionally biased region" description="Polar residues" evidence="11">
    <location>
        <begin position="3020"/>
        <end position="3038"/>
    </location>
</feature>
<dbReference type="Gene3D" id="1.10.238.10">
    <property type="entry name" value="EF-hand"/>
    <property type="match status" value="1"/>
</dbReference>
<evidence type="ECO:0000259" key="13">
    <source>
        <dbReference type="PROSITE" id="PS50008"/>
    </source>
</evidence>
<feature type="compositionally biased region" description="Basic and acidic residues" evidence="11">
    <location>
        <begin position="582"/>
        <end position="595"/>
    </location>
</feature>
<keyword evidence="3" id="KW-0963">Cytoplasm</keyword>
<evidence type="ECO:0000256" key="11">
    <source>
        <dbReference type="SAM" id="MobiDB-lite"/>
    </source>
</evidence>
<evidence type="ECO:0000256" key="3">
    <source>
        <dbReference type="ARBA" id="ARBA00022490"/>
    </source>
</evidence>
<feature type="compositionally biased region" description="Low complexity" evidence="11">
    <location>
        <begin position="2933"/>
        <end position="2942"/>
    </location>
</feature>
<dbReference type="OrthoDB" id="10068636at2759"/>
<dbReference type="InterPro" id="IPR035892">
    <property type="entry name" value="C2_domain_sf"/>
</dbReference>
<feature type="compositionally biased region" description="Basic residues" evidence="11">
    <location>
        <begin position="2384"/>
        <end position="2402"/>
    </location>
</feature>
<feature type="compositionally biased region" description="Polar residues" evidence="11">
    <location>
        <begin position="772"/>
        <end position="782"/>
    </location>
</feature>
<feature type="repeat" description="ANK" evidence="8">
    <location>
        <begin position="396"/>
        <end position="424"/>
    </location>
</feature>